<evidence type="ECO:0000313" key="1">
    <source>
        <dbReference type="EMBL" id="VEL24344.1"/>
    </source>
</evidence>
<organism evidence="1 2">
    <name type="scientific">Protopolystoma xenopodis</name>
    <dbReference type="NCBI Taxonomy" id="117903"/>
    <lineage>
        <taxon>Eukaryota</taxon>
        <taxon>Metazoa</taxon>
        <taxon>Spiralia</taxon>
        <taxon>Lophotrochozoa</taxon>
        <taxon>Platyhelminthes</taxon>
        <taxon>Monogenea</taxon>
        <taxon>Polyopisthocotylea</taxon>
        <taxon>Polystomatidea</taxon>
        <taxon>Polystomatidae</taxon>
        <taxon>Protopolystoma</taxon>
    </lineage>
</organism>
<accession>A0A448WZR7</accession>
<comment type="caution">
    <text evidence="1">The sequence shown here is derived from an EMBL/GenBank/DDBJ whole genome shotgun (WGS) entry which is preliminary data.</text>
</comment>
<sequence>MGWDRTGSVLSMQLRLPAVRLPRDDRLFVWRWTNWLLPTASPSYSRKAQDSIAADAKWPSRRNLVGKLVQNCAIFGPIHIS</sequence>
<gene>
    <name evidence="1" type="ORF">PXEA_LOCUS17784</name>
</gene>
<dbReference type="EMBL" id="CAAALY010067215">
    <property type="protein sequence ID" value="VEL24344.1"/>
    <property type="molecule type" value="Genomic_DNA"/>
</dbReference>
<name>A0A448WZR7_9PLAT</name>
<dbReference type="AlphaFoldDB" id="A0A448WZR7"/>
<proteinExistence type="predicted"/>
<reference evidence="1" key="1">
    <citation type="submission" date="2018-11" db="EMBL/GenBank/DDBJ databases">
        <authorList>
            <consortium name="Pathogen Informatics"/>
        </authorList>
    </citation>
    <scope>NUCLEOTIDE SEQUENCE</scope>
</reference>
<protein>
    <submittedName>
        <fullName evidence="1">Uncharacterized protein</fullName>
    </submittedName>
</protein>
<dbReference type="Proteomes" id="UP000784294">
    <property type="component" value="Unassembled WGS sequence"/>
</dbReference>
<evidence type="ECO:0000313" key="2">
    <source>
        <dbReference type="Proteomes" id="UP000784294"/>
    </source>
</evidence>
<keyword evidence="2" id="KW-1185">Reference proteome</keyword>